<dbReference type="AlphaFoldDB" id="M9WDY4"/>
<evidence type="ECO:0000313" key="2">
    <source>
        <dbReference type="Proteomes" id="UP000012984"/>
    </source>
</evidence>
<keyword evidence="2" id="KW-1185">Reference proteome</keyword>
<organism evidence="1 2">
    <name type="scientific">Mycoplasma putrefaciens Mput9231</name>
    <dbReference type="NCBI Taxonomy" id="1292033"/>
    <lineage>
        <taxon>Bacteria</taxon>
        <taxon>Bacillati</taxon>
        <taxon>Mycoplasmatota</taxon>
        <taxon>Mollicutes</taxon>
        <taxon>Mycoplasmataceae</taxon>
        <taxon>Mycoplasma</taxon>
    </lineage>
</organism>
<dbReference type="Proteomes" id="UP000012984">
    <property type="component" value="Chromosome"/>
</dbReference>
<reference evidence="1 2" key="1">
    <citation type="journal article" date="2013" name="Genome Announc.">
        <title>Complete Genome Sequence of Mycoplasma putrefaciens Strain 9231, One of the Agents of Contagious Agalactia in Goats.</title>
        <authorList>
            <person name="Dupuy V."/>
            <person name="Sirand-Pugnet P."/>
            <person name="Baranowski E."/>
            <person name="Barre A."/>
            <person name="Breton M."/>
            <person name="Couture C."/>
            <person name="Dordet-Frisoni E."/>
            <person name="Gaurivaud P."/>
            <person name="Jacob D."/>
            <person name="Lemaitre C."/>
            <person name="Manso-Silvan L."/>
            <person name="Nikolski M."/>
            <person name="Nouvel L.X."/>
            <person name="Poumarat F."/>
            <person name="Tardy F."/>
            <person name="Thebault P."/>
            <person name="Theil S."/>
            <person name="Citti C."/>
            <person name="Blanchard A."/>
            <person name="Thiaucourt F."/>
        </authorList>
    </citation>
    <scope>NUCLEOTIDE SEQUENCE [LARGE SCALE GENOMIC DNA]</scope>
    <source>
        <strain evidence="1">Mput9231</strain>
    </source>
</reference>
<accession>M9WDY4</accession>
<name>M9WDY4_9MOLU</name>
<dbReference type="eggNOG" id="ENOG5030MM8">
    <property type="taxonomic scope" value="Bacteria"/>
</dbReference>
<dbReference type="KEGG" id="mput:MPUT9231_5620"/>
<dbReference type="HOGENOM" id="CLU_764677_0_0_14"/>
<sequence>MNIVYKEIEVSNRSIIVKPNYCCDVIFSKQKYYSKKQEVYRLKLLISKNKRSNQYDHAASLLTDFKYKLSYKTATSDTELETNFKEPLIYKISNDQKQFIDFELPVKLFENNKLDLVFSCQFQADHKIQNFTSDIKLNISGSSKQNLYKNNLINYYKNYDHNSLKNDVIVSLLTYQLNYQQEQFVVNKKYQKLVDFKHHFKVNLDRDFNNNSEINKLINDLLTSDLNNYFAAESLQLNDHQKANKFYKTLPKILVQKNGLYFDNKAVIVDDSVVEKESETKGFIFNSLLENNLYLDFKVFNDHIGFNWKVQDLEIISLDNLEIKESVIKNYQFSKEFFSTIELMQLSKLEKEINKYEVE</sequence>
<dbReference type="PATRIC" id="fig|1292033.3.peg.551"/>
<protein>
    <submittedName>
        <fullName evidence="1">Uncharacterized protein</fullName>
    </submittedName>
</protein>
<dbReference type="OrthoDB" id="398319at2"/>
<gene>
    <name evidence="1" type="ORF">MPUT9231_5620</name>
</gene>
<dbReference type="EMBL" id="CP004357">
    <property type="protein sequence ID" value="AGJ90961.1"/>
    <property type="molecule type" value="Genomic_DNA"/>
</dbReference>
<dbReference type="RefSeq" id="WP_015587523.1">
    <property type="nucleotide sequence ID" value="NC_021083.1"/>
</dbReference>
<evidence type="ECO:0000313" key="1">
    <source>
        <dbReference type="EMBL" id="AGJ90961.1"/>
    </source>
</evidence>
<proteinExistence type="predicted"/>